<gene>
    <name evidence="1" type="ORF">L6164_002899</name>
</gene>
<reference evidence="1 2" key="1">
    <citation type="journal article" date="2022" name="DNA Res.">
        <title>Chromosomal-level genome assembly of the orchid tree Bauhinia variegata (Leguminosae; Cercidoideae) supports the allotetraploid origin hypothesis of Bauhinia.</title>
        <authorList>
            <person name="Zhong Y."/>
            <person name="Chen Y."/>
            <person name="Zheng D."/>
            <person name="Pang J."/>
            <person name="Liu Y."/>
            <person name="Luo S."/>
            <person name="Meng S."/>
            <person name="Qian L."/>
            <person name="Wei D."/>
            <person name="Dai S."/>
            <person name="Zhou R."/>
        </authorList>
    </citation>
    <scope>NUCLEOTIDE SEQUENCE [LARGE SCALE GENOMIC DNA]</scope>
    <source>
        <strain evidence="1">BV-YZ2020</strain>
    </source>
</reference>
<organism evidence="1 2">
    <name type="scientific">Bauhinia variegata</name>
    <name type="common">Purple orchid tree</name>
    <name type="synonym">Phanera variegata</name>
    <dbReference type="NCBI Taxonomy" id="167791"/>
    <lineage>
        <taxon>Eukaryota</taxon>
        <taxon>Viridiplantae</taxon>
        <taxon>Streptophyta</taxon>
        <taxon>Embryophyta</taxon>
        <taxon>Tracheophyta</taxon>
        <taxon>Spermatophyta</taxon>
        <taxon>Magnoliopsida</taxon>
        <taxon>eudicotyledons</taxon>
        <taxon>Gunneridae</taxon>
        <taxon>Pentapetalae</taxon>
        <taxon>rosids</taxon>
        <taxon>fabids</taxon>
        <taxon>Fabales</taxon>
        <taxon>Fabaceae</taxon>
        <taxon>Cercidoideae</taxon>
        <taxon>Cercideae</taxon>
        <taxon>Bauhiniinae</taxon>
        <taxon>Bauhinia</taxon>
    </lineage>
</organism>
<comment type="caution">
    <text evidence="1">The sequence shown here is derived from an EMBL/GenBank/DDBJ whole genome shotgun (WGS) entry which is preliminary data.</text>
</comment>
<protein>
    <submittedName>
        <fullName evidence="1">Uncharacterized protein</fullName>
    </submittedName>
</protein>
<evidence type="ECO:0000313" key="1">
    <source>
        <dbReference type="EMBL" id="KAI4353985.1"/>
    </source>
</evidence>
<dbReference type="EMBL" id="CM039427">
    <property type="protein sequence ID" value="KAI4353985.1"/>
    <property type="molecule type" value="Genomic_DNA"/>
</dbReference>
<name>A0ACB9Q069_BAUVA</name>
<accession>A0ACB9Q069</accession>
<sequence>MDEKELPLLEIRNLTGETPIHWAAVDGNLNLLKFLTKQVADLKKHFHRSEDKVSILHAAVVAQRLEVALWLLKLDETQLDGTLAYEKDDNGYFLPKFRCQDNEDVVSSNVLIPTLDIKKGENNIKPHISEWDGINRLLEIKKKNMLAEQLVDVLARRDNSWQKSFIYKQRTPNISPAILRSKVSKLVKQSQSNREKQYTEQSTHSNSEYTPLLLAAAKGIAEIVEKILELYTQVINHVSEDALNILHVAVMYHQRDIYRIIKRTGALKWLKYRLSARGSSVLHQVGSMEFYGKRHKAGIAYQLQEELRWFFRMEKKLPTYLIRHCNDDNLTAWDLFENEHTLMLKEARDWIKKTTESCSAVAILVATVVFAAAYTVPGGTDPINGLPILLSSPVFLFFTIMDVVALASSLASVVMFLSILTSPFEFLDFHKSLPRKLSLGFGFLFFSLTTTMLAFSATILLTIKLEKEKWTSTLIYGAAFFPVAVFGLFQLPFVMAIRDLSKESWK</sequence>
<keyword evidence="2" id="KW-1185">Reference proteome</keyword>
<evidence type="ECO:0000313" key="2">
    <source>
        <dbReference type="Proteomes" id="UP000828941"/>
    </source>
</evidence>
<dbReference type="Proteomes" id="UP000828941">
    <property type="component" value="Chromosome 2"/>
</dbReference>
<proteinExistence type="predicted"/>